<dbReference type="KEGG" id="ptaw:DW352_09205"/>
<keyword evidence="2" id="KW-0732">Signal</keyword>
<evidence type="ECO:0000313" key="4">
    <source>
        <dbReference type="Proteomes" id="UP000254889"/>
    </source>
</evidence>
<keyword evidence="4" id="KW-1185">Reference proteome</keyword>
<evidence type="ECO:0000313" key="3">
    <source>
        <dbReference type="EMBL" id="AXK80671.1"/>
    </source>
</evidence>
<protein>
    <submittedName>
        <fullName evidence="3">Tripartite tricarboxylate transporter substrate binding protein BugD</fullName>
    </submittedName>
</protein>
<evidence type="ECO:0000256" key="2">
    <source>
        <dbReference type="SAM" id="SignalP"/>
    </source>
</evidence>
<dbReference type="Pfam" id="PF03401">
    <property type="entry name" value="TctC"/>
    <property type="match status" value="1"/>
</dbReference>
<gene>
    <name evidence="3" type="ORF">DW352_09205</name>
</gene>
<evidence type="ECO:0000256" key="1">
    <source>
        <dbReference type="ARBA" id="ARBA00006987"/>
    </source>
</evidence>
<sequence length="329" mass="34969">MTMSRRAFVKTSAAASLSVIAASAKAAAYPTRPITLIVPYGAGGPTDTIGRIIAEGLREALNGTIVVENVAGASGTIGVTKFYRSPNDGYTLCLGNWPTFVLNGAIFKAPYDVTKDFEPIGRVVTDPQIIISRPDLPANNLKELIAWFKSNGDKATQATGGTGSTSHVAGILFQHKTDTQFAFVPYRQGVGAAMVDLIAGRVDTMFSVAANAIPHLKSGAVKAYAVTAKERLGIMPDIPTVDEAGLPGFYTANWHALFAPKGTPKPILEALNAALVTALANPDIRKRMEDVGQTLPPKEQQTPQALTQLLKDDIATWWPVVKEAGIKNE</sequence>
<dbReference type="PANTHER" id="PTHR42928:SF5">
    <property type="entry name" value="BLR1237 PROTEIN"/>
    <property type="match status" value="1"/>
</dbReference>
<feature type="chain" id="PRO_5016558085" evidence="2">
    <location>
        <begin position="27"/>
        <end position="329"/>
    </location>
</feature>
<proteinExistence type="inferred from homology"/>
<dbReference type="SUPFAM" id="SSF53850">
    <property type="entry name" value="Periplasmic binding protein-like II"/>
    <property type="match status" value="1"/>
</dbReference>
<organism evidence="3 4">
    <name type="scientific">Pseudolabrys taiwanensis</name>
    <dbReference type="NCBI Taxonomy" id="331696"/>
    <lineage>
        <taxon>Bacteria</taxon>
        <taxon>Pseudomonadati</taxon>
        <taxon>Pseudomonadota</taxon>
        <taxon>Alphaproteobacteria</taxon>
        <taxon>Hyphomicrobiales</taxon>
        <taxon>Xanthobacteraceae</taxon>
        <taxon>Pseudolabrys</taxon>
    </lineage>
</organism>
<comment type="similarity">
    <text evidence="1">Belongs to the UPF0065 (bug) family.</text>
</comment>
<dbReference type="Proteomes" id="UP000254889">
    <property type="component" value="Chromosome"/>
</dbReference>
<dbReference type="PANTHER" id="PTHR42928">
    <property type="entry name" value="TRICARBOXYLATE-BINDING PROTEIN"/>
    <property type="match status" value="1"/>
</dbReference>
<reference evidence="3 4" key="1">
    <citation type="submission" date="2018-07" db="EMBL/GenBank/DDBJ databases">
        <authorList>
            <person name="Quirk P.G."/>
            <person name="Krulwich T.A."/>
        </authorList>
    </citation>
    <scope>NUCLEOTIDE SEQUENCE [LARGE SCALE GENOMIC DNA]</scope>
    <source>
        <strain evidence="3 4">CC-BB4</strain>
    </source>
</reference>
<dbReference type="InterPro" id="IPR005064">
    <property type="entry name" value="BUG"/>
</dbReference>
<dbReference type="EMBL" id="CP031417">
    <property type="protein sequence ID" value="AXK80671.1"/>
    <property type="molecule type" value="Genomic_DNA"/>
</dbReference>
<dbReference type="Gene3D" id="3.40.190.10">
    <property type="entry name" value="Periplasmic binding protein-like II"/>
    <property type="match status" value="1"/>
</dbReference>
<dbReference type="Gene3D" id="3.40.190.150">
    <property type="entry name" value="Bordetella uptake gene, domain 1"/>
    <property type="match status" value="1"/>
</dbReference>
<dbReference type="PROSITE" id="PS51318">
    <property type="entry name" value="TAT"/>
    <property type="match status" value="1"/>
</dbReference>
<dbReference type="PIRSF" id="PIRSF017082">
    <property type="entry name" value="YflP"/>
    <property type="match status" value="1"/>
</dbReference>
<dbReference type="InterPro" id="IPR006311">
    <property type="entry name" value="TAT_signal"/>
</dbReference>
<accession>A0A345ZUS4</accession>
<dbReference type="InterPro" id="IPR042100">
    <property type="entry name" value="Bug_dom1"/>
</dbReference>
<name>A0A345ZUS4_9HYPH</name>
<feature type="signal peptide" evidence="2">
    <location>
        <begin position="1"/>
        <end position="26"/>
    </location>
</feature>
<dbReference type="AlphaFoldDB" id="A0A345ZUS4"/>
<dbReference type="OrthoDB" id="8443386at2"/>